<dbReference type="Pfam" id="PF00126">
    <property type="entry name" value="HTH_1"/>
    <property type="match status" value="1"/>
</dbReference>
<dbReference type="Pfam" id="PF03466">
    <property type="entry name" value="LysR_substrate"/>
    <property type="match status" value="1"/>
</dbReference>
<dbReference type="GO" id="GO:0003700">
    <property type="term" value="F:DNA-binding transcription factor activity"/>
    <property type="evidence" value="ECO:0007669"/>
    <property type="project" value="InterPro"/>
</dbReference>
<dbReference type="EMBL" id="JABFJV010000024">
    <property type="protein sequence ID" value="NOK32910.1"/>
    <property type="molecule type" value="Genomic_DNA"/>
</dbReference>
<keyword evidence="4" id="KW-0804">Transcription</keyword>
<evidence type="ECO:0000256" key="1">
    <source>
        <dbReference type="ARBA" id="ARBA00009437"/>
    </source>
</evidence>
<feature type="domain" description="HTH lysR-type" evidence="5">
    <location>
        <begin position="12"/>
        <end position="69"/>
    </location>
</feature>
<dbReference type="GO" id="GO:0000976">
    <property type="term" value="F:transcription cis-regulatory region binding"/>
    <property type="evidence" value="ECO:0007669"/>
    <property type="project" value="TreeGrafter"/>
</dbReference>
<comment type="caution">
    <text evidence="6">The sequence shown here is derived from an EMBL/GenBank/DDBJ whole genome shotgun (WGS) entry which is preliminary data.</text>
</comment>
<evidence type="ECO:0000256" key="3">
    <source>
        <dbReference type="ARBA" id="ARBA00023125"/>
    </source>
</evidence>
<dbReference type="RefSeq" id="WP_171433463.1">
    <property type="nucleotide sequence ID" value="NZ_JABFJV010000024.1"/>
</dbReference>
<dbReference type="Gene3D" id="3.40.190.10">
    <property type="entry name" value="Periplasmic binding protein-like II"/>
    <property type="match status" value="2"/>
</dbReference>
<accession>A0A7Y4KGN6</accession>
<gene>
    <name evidence="6" type="ORF">HMI49_06825</name>
</gene>
<dbReference type="PANTHER" id="PTHR30126">
    <property type="entry name" value="HTH-TYPE TRANSCRIPTIONAL REGULATOR"/>
    <property type="match status" value="1"/>
</dbReference>
<evidence type="ECO:0000259" key="5">
    <source>
        <dbReference type="PROSITE" id="PS50931"/>
    </source>
</evidence>
<keyword evidence="7" id="KW-1185">Reference proteome</keyword>
<evidence type="ECO:0000256" key="2">
    <source>
        <dbReference type="ARBA" id="ARBA00023015"/>
    </source>
</evidence>
<dbReference type="Proteomes" id="UP000563426">
    <property type="component" value="Unassembled WGS sequence"/>
</dbReference>
<sequence length="309" mass="33640">MEDIAPPPSPRLDVRDLRVVLALASAGTTAKASAVLHLTQPAVSRALLAAEERLGTRLFDRTPRGLVPTPAGQELVAGATRLLVELGDLEHRVRAPVAPSIRLRLVCECYTAYHWLPSALVTLRKSLPGLHLSLAVEHTQDPVQALVAGELDVALLTTASVPRTGIETRPLFSDEIIFVVATSHPLASRRALTREDLREHTLLTGQTPAAESQWFMTQVFGRERPRLRIERLPLTEAILDVARAGLGVAVLSEWITTPHLGRGDLVVKRLASGPLRRPWRMAWRKEVGDAALRLLAALESTVPRGLAVG</sequence>
<dbReference type="SUPFAM" id="SSF53850">
    <property type="entry name" value="Periplasmic binding protein-like II"/>
    <property type="match status" value="1"/>
</dbReference>
<evidence type="ECO:0000256" key="4">
    <source>
        <dbReference type="ARBA" id="ARBA00023163"/>
    </source>
</evidence>
<keyword evidence="2" id="KW-0805">Transcription regulation</keyword>
<proteinExistence type="inferred from homology"/>
<dbReference type="Gene3D" id="1.10.10.10">
    <property type="entry name" value="Winged helix-like DNA-binding domain superfamily/Winged helix DNA-binding domain"/>
    <property type="match status" value="1"/>
</dbReference>
<dbReference type="InterPro" id="IPR036390">
    <property type="entry name" value="WH_DNA-bd_sf"/>
</dbReference>
<dbReference type="PANTHER" id="PTHR30126:SF25">
    <property type="entry name" value="HTH-TYPE TRANSCRIPTIONAL REGULATOR METR"/>
    <property type="match status" value="1"/>
</dbReference>
<dbReference type="AlphaFoldDB" id="A0A7Y4KGN6"/>
<name>A0A7Y4KGN6_9BACT</name>
<dbReference type="PROSITE" id="PS50931">
    <property type="entry name" value="HTH_LYSR"/>
    <property type="match status" value="1"/>
</dbReference>
<dbReference type="InterPro" id="IPR005119">
    <property type="entry name" value="LysR_subst-bd"/>
</dbReference>
<dbReference type="InterPro" id="IPR000847">
    <property type="entry name" value="LysR_HTH_N"/>
</dbReference>
<protein>
    <submittedName>
        <fullName evidence="6">LysR family transcriptional regulator</fullName>
    </submittedName>
</protein>
<organism evidence="6 7">
    <name type="scientific">Corallococcus exercitus</name>
    <dbReference type="NCBI Taxonomy" id="2316736"/>
    <lineage>
        <taxon>Bacteria</taxon>
        <taxon>Pseudomonadati</taxon>
        <taxon>Myxococcota</taxon>
        <taxon>Myxococcia</taxon>
        <taxon>Myxococcales</taxon>
        <taxon>Cystobacterineae</taxon>
        <taxon>Myxococcaceae</taxon>
        <taxon>Corallococcus</taxon>
    </lineage>
</organism>
<evidence type="ECO:0000313" key="7">
    <source>
        <dbReference type="Proteomes" id="UP000563426"/>
    </source>
</evidence>
<dbReference type="SUPFAM" id="SSF46785">
    <property type="entry name" value="Winged helix' DNA-binding domain"/>
    <property type="match status" value="1"/>
</dbReference>
<keyword evidence="3" id="KW-0238">DNA-binding</keyword>
<dbReference type="InterPro" id="IPR036388">
    <property type="entry name" value="WH-like_DNA-bd_sf"/>
</dbReference>
<reference evidence="6 7" key="1">
    <citation type="submission" date="2020-05" db="EMBL/GenBank/DDBJ databases">
        <authorList>
            <person name="Whitworth D."/>
        </authorList>
    </citation>
    <scope>NUCLEOTIDE SEQUENCE [LARGE SCALE GENOMIC DNA]</scope>
    <source>
        <strain evidence="6 7">AB043B</strain>
    </source>
</reference>
<dbReference type="CDD" id="cd05466">
    <property type="entry name" value="PBP2_LTTR_substrate"/>
    <property type="match status" value="1"/>
</dbReference>
<comment type="similarity">
    <text evidence="1">Belongs to the LysR transcriptional regulatory family.</text>
</comment>
<evidence type="ECO:0000313" key="6">
    <source>
        <dbReference type="EMBL" id="NOK32910.1"/>
    </source>
</evidence>